<dbReference type="InterPro" id="IPR036942">
    <property type="entry name" value="Beta-barrel_TonB_sf"/>
</dbReference>
<keyword evidence="6 7" id="KW-0998">Cell outer membrane</keyword>
<dbReference type="InterPro" id="IPR039426">
    <property type="entry name" value="TonB-dep_rcpt-like"/>
</dbReference>
<dbReference type="Gene3D" id="2.170.130.10">
    <property type="entry name" value="TonB-dependent receptor, plug domain"/>
    <property type="match status" value="1"/>
</dbReference>
<keyword evidence="11" id="KW-1185">Reference proteome</keyword>
<evidence type="ECO:0000256" key="4">
    <source>
        <dbReference type="ARBA" id="ARBA00022692"/>
    </source>
</evidence>
<evidence type="ECO:0000313" key="11">
    <source>
        <dbReference type="Proteomes" id="UP001597545"/>
    </source>
</evidence>
<dbReference type="Proteomes" id="UP001597545">
    <property type="component" value="Unassembled WGS sequence"/>
</dbReference>
<organism evidence="10 11">
    <name type="scientific">Sphingobacterium suaedae</name>
    <dbReference type="NCBI Taxonomy" id="1686402"/>
    <lineage>
        <taxon>Bacteria</taxon>
        <taxon>Pseudomonadati</taxon>
        <taxon>Bacteroidota</taxon>
        <taxon>Sphingobacteriia</taxon>
        <taxon>Sphingobacteriales</taxon>
        <taxon>Sphingobacteriaceae</taxon>
        <taxon>Sphingobacterium</taxon>
    </lineage>
</organism>
<keyword evidence="8" id="KW-0732">Signal</keyword>
<evidence type="ECO:0000256" key="8">
    <source>
        <dbReference type="SAM" id="SignalP"/>
    </source>
</evidence>
<feature type="chain" id="PRO_5047187784" evidence="8">
    <location>
        <begin position="23"/>
        <end position="1067"/>
    </location>
</feature>
<keyword evidence="5 7" id="KW-0472">Membrane</keyword>
<evidence type="ECO:0000256" key="1">
    <source>
        <dbReference type="ARBA" id="ARBA00004571"/>
    </source>
</evidence>
<comment type="similarity">
    <text evidence="7">Belongs to the TonB-dependent receptor family.</text>
</comment>
<sequence>MKKITGNLLVVLLTFLVADSIAQQEYTMRIADKVSGEAVQGATIRDSMGKTLSMSGADGIFILGSIPPGKIRIAAVGYEPLDIELSGVDTLFLLTPGTQLLDAVEVNTGYQKISRERAAGSFSHLDQALLERSVSMDIISRLEDVTPGLQFDRRGADRDAKDPASLRVRGINTINSSSSPLIVLDNFPFEGEIGSINPNDIKSVTVLRDASAASIWGARAANGVIVITTKSGASGVRMKLNYSASSQWRSRPDQYYNRAFINSTDYIELERWLFDQSFYSSLEKSSSRPVLSPVVEQLIRKRDDPSTAGQVEMELSRLSELDIRRDIDRYLMRPERQQQHHVSLSGSPQGAGYYVSVGYDNNLDSDVSQRSERVTVTARNMLGLLPWLRVKSDINWVREKNLDKGLYSGISNYPYNELMGQDGRAGVIYTGYREPFKQQAMELGGVDWQYRPLEESDRFSSQGTSGRLLLNSSVEVDIAEGLGLQGMYRYQMVGGNTRMEYQPDSYYVRNLVNRYMQSDGVSKFPHNGILRLDDHDQKGYDLRLQLNYSKLIGNLFHVDALAGYERRELVREGSVAQYFDYDGELLTVNNQLDYMTRFAVRPSGTARLPTPLASVSRLVDRNISYYGNIGFSMASMYTLTGSLRWDASNLFGVKANQKGTPLWSVGGAVLLNKLELLQCAWLDMLKVRLTYGYNGNVNTGASALMTAYYGTDYQTGLRYAEIRNPGNPQLGWERVGVWNLGTDFSVLSGRVQGSLDVYQKRASDLLGQLTTDPTNGFVPMFQKNNLVNYGAMQTRGLDGQLTVFPLRGKVGWRIDNIVGMTDNKVTRYEFDALTGGNLRSRVGSSVSGSIVKEGVSLDALYTLPWYGLDGKTGAPVVVTDGHRGQDYAGYIAQLTVDQLLYDKVQVPRYYGSLRSTLSYKSFDISVNLVWKAGYHFMRSTVRYDGLYNMGQMNSDYSDRWKVPGDEMRTDIPSRPLITESNLGGRDFVYASSRAVMESGSHIRLGDVRLGYRFEPTGAFRGIKTSLFLYGNNLGILWRANRYGIDPDRAQSTLLPGSSWSVGLRVEY</sequence>
<dbReference type="NCBIfam" id="TIGR04056">
    <property type="entry name" value="OMP_RagA_SusC"/>
    <property type="match status" value="1"/>
</dbReference>
<evidence type="ECO:0000259" key="9">
    <source>
        <dbReference type="Pfam" id="PF07715"/>
    </source>
</evidence>
<dbReference type="InterPro" id="IPR023996">
    <property type="entry name" value="TonB-dep_OMP_SusC/RagA"/>
</dbReference>
<gene>
    <name evidence="10" type="ORF">ACFSR5_16390</name>
</gene>
<evidence type="ECO:0000256" key="6">
    <source>
        <dbReference type="ARBA" id="ARBA00023237"/>
    </source>
</evidence>
<dbReference type="Gene3D" id="2.40.170.20">
    <property type="entry name" value="TonB-dependent receptor, beta-barrel domain"/>
    <property type="match status" value="1"/>
</dbReference>
<keyword evidence="2 7" id="KW-0813">Transport</keyword>
<dbReference type="EMBL" id="JBHULR010000015">
    <property type="protein sequence ID" value="MFD2549228.1"/>
    <property type="molecule type" value="Genomic_DNA"/>
</dbReference>
<evidence type="ECO:0000256" key="3">
    <source>
        <dbReference type="ARBA" id="ARBA00022452"/>
    </source>
</evidence>
<dbReference type="SUPFAM" id="SSF56935">
    <property type="entry name" value="Porins"/>
    <property type="match status" value="1"/>
</dbReference>
<accession>A0ABW5KLW9</accession>
<reference evidence="11" key="1">
    <citation type="journal article" date="2019" name="Int. J. Syst. Evol. Microbiol.">
        <title>The Global Catalogue of Microorganisms (GCM) 10K type strain sequencing project: providing services to taxonomists for standard genome sequencing and annotation.</title>
        <authorList>
            <consortium name="The Broad Institute Genomics Platform"/>
            <consortium name="The Broad Institute Genome Sequencing Center for Infectious Disease"/>
            <person name="Wu L."/>
            <person name="Ma J."/>
        </authorList>
    </citation>
    <scope>NUCLEOTIDE SEQUENCE [LARGE SCALE GENOMIC DNA]</scope>
    <source>
        <strain evidence="11">KCTC 42662</strain>
    </source>
</reference>
<dbReference type="RefSeq" id="WP_380905546.1">
    <property type="nucleotide sequence ID" value="NZ_JBHUEG010000012.1"/>
</dbReference>
<keyword evidence="4 7" id="KW-0812">Transmembrane</keyword>
<dbReference type="InterPro" id="IPR037066">
    <property type="entry name" value="Plug_dom_sf"/>
</dbReference>
<dbReference type="InterPro" id="IPR023997">
    <property type="entry name" value="TonB-dep_OMP_SusC/RagA_CS"/>
</dbReference>
<keyword evidence="3 7" id="KW-1134">Transmembrane beta strand</keyword>
<protein>
    <submittedName>
        <fullName evidence="10">SusC/RagA family TonB-linked outer membrane protein</fullName>
    </submittedName>
</protein>
<comment type="caution">
    <text evidence="10">The sequence shown here is derived from an EMBL/GenBank/DDBJ whole genome shotgun (WGS) entry which is preliminary data.</text>
</comment>
<dbReference type="InterPro" id="IPR012910">
    <property type="entry name" value="Plug_dom"/>
</dbReference>
<evidence type="ECO:0000313" key="10">
    <source>
        <dbReference type="EMBL" id="MFD2549228.1"/>
    </source>
</evidence>
<feature type="signal peptide" evidence="8">
    <location>
        <begin position="1"/>
        <end position="22"/>
    </location>
</feature>
<proteinExistence type="inferred from homology"/>
<evidence type="ECO:0000256" key="2">
    <source>
        <dbReference type="ARBA" id="ARBA00022448"/>
    </source>
</evidence>
<evidence type="ECO:0000256" key="7">
    <source>
        <dbReference type="PROSITE-ProRule" id="PRU01360"/>
    </source>
</evidence>
<comment type="subcellular location">
    <subcellularLocation>
        <location evidence="1 7">Cell outer membrane</location>
        <topology evidence="1 7">Multi-pass membrane protein</topology>
    </subcellularLocation>
</comment>
<evidence type="ECO:0000256" key="5">
    <source>
        <dbReference type="ARBA" id="ARBA00023136"/>
    </source>
</evidence>
<dbReference type="PROSITE" id="PS52016">
    <property type="entry name" value="TONB_DEPENDENT_REC_3"/>
    <property type="match status" value="1"/>
</dbReference>
<name>A0ABW5KLW9_9SPHI</name>
<dbReference type="Pfam" id="PF07715">
    <property type="entry name" value="Plug"/>
    <property type="match status" value="1"/>
</dbReference>
<dbReference type="NCBIfam" id="TIGR04057">
    <property type="entry name" value="SusC_RagA_signa"/>
    <property type="match status" value="1"/>
</dbReference>
<feature type="domain" description="TonB-dependent receptor plug" evidence="9">
    <location>
        <begin position="117"/>
        <end position="224"/>
    </location>
</feature>